<name>A0A177TVW1_9BASI</name>
<evidence type="ECO:0000313" key="2">
    <source>
        <dbReference type="Proteomes" id="UP000077521"/>
    </source>
</evidence>
<sequence length="133" mass="14719">MEDSVQRSERHAAILKARKDCKEARRALLQAKVVLLRSQDEIGQLSDTELGDTSEQSIKDFMASLGDDQPQNLRILSTLEIGLAACKLGTSAREAIEAPLMWQDNGLTALQYWNTFLAYLESWTVGAAEVCCS</sequence>
<reference evidence="1" key="2">
    <citation type="journal article" date="2019" name="IMA Fungus">
        <title>Genome sequencing and comparison of five Tilletia species to identify candidate genes for the detection of regulated species infecting wheat.</title>
        <authorList>
            <person name="Nguyen H.D.T."/>
            <person name="Sultana T."/>
            <person name="Kesanakurti P."/>
            <person name="Hambleton S."/>
        </authorList>
    </citation>
    <scope>NUCLEOTIDE SEQUENCE</scope>
    <source>
        <strain evidence="1">DAOMC 236416</strain>
    </source>
</reference>
<reference evidence="1" key="1">
    <citation type="submission" date="2016-04" db="EMBL/GenBank/DDBJ databases">
        <authorList>
            <person name="Nguyen H.D."/>
            <person name="Samba Siva P."/>
            <person name="Cullis J."/>
            <person name="Levesque C.A."/>
            <person name="Hambleton S."/>
        </authorList>
    </citation>
    <scope>NUCLEOTIDE SEQUENCE</scope>
    <source>
        <strain evidence="1">DAOMC 236416</strain>
    </source>
</reference>
<accession>A0A177TVW1</accession>
<proteinExistence type="predicted"/>
<gene>
    <name evidence="1" type="ORF">A4X13_0g8463</name>
</gene>
<protein>
    <submittedName>
        <fullName evidence="1">Uncharacterized protein</fullName>
    </submittedName>
</protein>
<organism evidence="1 2">
    <name type="scientific">Tilletia indica</name>
    <dbReference type="NCBI Taxonomy" id="43049"/>
    <lineage>
        <taxon>Eukaryota</taxon>
        <taxon>Fungi</taxon>
        <taxon>Dikarya</taxon>
        <taxon>Basidiomycota</taxon>
        <taxon>Ustilaginomycotina</taxon>
        <taxon>Exobasidiomycetes</taxon>
        <taxon>Tilletiales</taxon>
        <taxon>Tilletiaceae</taxon>
        <taxon>Tilletia</taxon>
    </lineage>
</organism>
<comment type="caution">
    <text evidence="1">The sequence shown here is derived from an EMBL/GenBank/DDBJ whole genome shotgun (WGS) entry which is preliminary data.</text>
</comment>
<dbReference type="Proteomes" id="UP000077521">
    <property type="component" value="Unassembled WGS sequence"/>
</dbReference>
<dbReference type="AlphaFoldDB" id="A0A177TVW1"/>
<keyword evidence="2" id="KW-1185">Reference proteome</keyword>
<dbReference type="EMBL" id="LWDF02001491">
    <property type="protein sequence ID" value="KAE8238553.1"/>
    <property type="molecule type" value="Genomic_DNA"/>
</dbReference>
<evidence type="ECO:0000313" key="1">
    <source>
        <dbReference type="EMBL" id="KAE8238553.1"/>
    </source>
</evidence>